<dbReference type="Pfam" id="PF07944">
    <property type="entry name" value="Beta-AFase-like_GH127_cat"/>
    <property type="match status" value="1"/>
</dbReference>
<dbReference type="Gene3D" id="2.60.120.260">
    <property type="entry name" value="Galactose-binding domain-like"/>
    <property type="match status" value="1"/>
</dbReference>
<evidence type="ECO:0008006" key="5">
    <source>
        <dbReference type="Google" id="ProtNLM"/>
    </source>
</evidence>
<protein>
    <recommendedName>
        <fullName evidence="5">Transcriptional initiation protein Tat</fullName>
    </recommendedName>
</protein>
<dbReference type="EMBL" id="JANUCP010000004">
    <property type="protein sequence ID" value="MCS3920167.1"/>
    <property type="molecule type" value="Genomic_DNA"/>
</dbReference>
<comment type="caution">
    <text evidence="3">The sequence shown here is derived from an EMBL/GenBank/DDBJ whole genome shotgun (WGS) entry which is preliminary data.</text>
</comment>
<dbReference type="Proteomes" id="UP001204798">
    <property type="component" value="Unassembled WGS sequence"/>
</dbReference>
<dbReference type="PANTHER" id="PTHR31151:SF0">
    <property type="entry name" value="PROLINE-TRNA LIGASE (DUF1680)"/>
    <property type="match status" value="1"/>
</dbReference>
<dbReference type="PANTHER" id="PTHR31151">
    <property type="entry name" value="PROLINE-TRNA LIGASE (DUF1680)"/>
    <property type="match status" value="1"/>
</dbReference>
<dbReference type="InterPro" id="IPR008928">
    <property type="entry name" value="6-hairpin_glycosidase_sf"/>
</dbReference>
<gene>
    <name evidence="3" type="ORF">M2350_002584</name>
</gene>
<feature type="domain" description="Non-reducing end beta-L-arabinofuranosidase-like GH127 middle" evidence="2">
    <location>
        <begin position="427"/>
        <end position="522"/>
    </location>
</feature>
<evidence type="ECO:0000313" key="3">
    <source>
        <dbReference type="EMBL" id="MCS3920167.1"/>
    </source>
</evidence>
<sequence>MKAVGLAFLLLGSIGYGQERVEMRVVERMPMEGSNRFYVGNRSPLLPSPLIKLPTGSVKPKGWLEAQLRLMANGLLGRLPEISPWCKWEGNAWANPKGEGHSHWEELPYWLRGFTALAYISGDQKLIAEARKWIDAILSSQDESGYFGPRENWRNRDLWPHMLALEVLRTHYEATNDKRVIPFMLKFCRWLMTVPFEDFLPPTKGGGWQHIRGGDLLDSILWLYNRTDEAWLIDLARIVHERTAPWAREVASWHGVNICQGFREPAQFWQVAKDIRYLQATIRNYETVMGIYGQVPGGMFGADENCRPGYTGPQQAAETCSIAEFVKSHAMLTRITGDGIWADRAEEIAFNSLPAAFTPDYKALHYLTAPNMVQLDRGNKAPFLQNAGTMLSYEPFETYRCCQHNHGLGWTSFVEHLWMATPKNGLAAVFYAPCEVTARVGDGTTVRIVVDTDYPFDEVVQITVRTPKPVRFPLALRIPSWCESATVKVNGRQLKGEPKPNSFAIIERQWNDGDKVLLQLPMRLQVKVWEKQRNAISVRYGPLWFSLKIGERWEKYRQQGDWVAWEVFPTTPWNYGLIVDLQHPEKSFEIDRKPKPLPLQPFTVENAPIELKAKGKRIPQWTMVGGIVSPLQDSPVQSDEPVEELTLIPMGCARLRISVFPRIANEGEEGHRWKEVFTEVAEASHTWHMDTVEALHDGLLPQNSCDHSIPRWTAWDHRGTVEWVQYTFPKPRKVSWCEVYWFDDEPVGGGCRVPQSWRVLWWDGEKWQEVRSPSGYGVEKDKFNRVTFEPVMTTKLRIEIRARQDFSVGILEWRYGE</sequence>
<dbReference type="InterPro" id="IPR012878">
    <property type="entry name" value="Beta-AFase-like_GH127_cat"/>
</dbReference>
<evidence type="ECO:0000259" key="1">
    <source>
        <dbReference type="Pfam" id="PF07944"/>
    </source>
</evidence>
<feature type="domain" description="Non-reducing end beta-L-arabinofuranosidase-like GH127 catalytic" evidence="1">
    <location>
        <begin position="84"/>
        <end position="413"/>
    </location>
</feature>
<accession>A0ABT2EQD0</accession>
<dbReference type="InterPro" id="IPR049046">
    <property type="entry name" value="Beta-AFase-like_GH127_middle"/>
</dbReference>
<dbReference type="SUPFAM" id="SSF48208">
    <property type="entry name" value="Six-hairpin glycosidases"/>
    <property type="match status" value="1"/>
</dbReference>
<reference evidence="3 4" key="1">
    <citation type="submission" date="2022-08" db="EMBL/GenBank/DDBJ databases">
        <title>Bacterial and archaeal communities from various locations to study Microbial Dark Matter (Phase II).</title>
        <authorList>
            <person name="Stepanauskas R."/>
        </authorList>
    </citation>
    <scope>NUCLEOTIDE SEQUENCE [LARGE SCALE GENOMIC DNA]</scope>
    <source>
        <strain evidence="3 4">PD1</strain>
    </source>
</reference>
<dbReference type="Pfam" id="PF20736">
    <property type="entry name" value="Glyco_hydro127M"/>
    <property type="match status" value="1"/>
</dbReference>
<name>A0ABT2EQD0_9BACT</name>
<dbReference type="RefSeq" id="WP_259098036.1">
    <property type="nucleotide sequence ID" value="NZ_CP130454.1"/>
</dbReference>
<organism evidence="3 4">
    <name type="scientific">Candidatus Fervidibacter sacchari</name>
    <dbReference type="NCBI Taxonomy" id="1448929"/>
    <lineage>
        <taxon>Bacteria</taxon>
        <taxon>Candidatus Fervidibacterota</taxon>
        <taxon>Candidatus Fervidibacter</taxon>
    </lineage>
</organism>
<evidence type="ECO:0000259" key="2">
    <source>
        <dbReference type="Pfam" id="PF20736"/>
    </source>
</evidence>
<evidence type="ECO:0000313" key="4">
    <source>
        <dbReference type="Proteomes" id="UP001204798"/>
    </source>
</evidence>
<keyword evidence="4" id="KW-1185">Reference proteome</keyword>
<proteinExistence type="predicted"/>